<sequence>MDPESRAQLKELKKDFDDDIISESDYVELKRIVLAAVKSSQGASTLDGQEQPEANSSEPAAPRSHTPTPPASNRDTAKLERMKVLQDIADAQLAKVSEQVENLKEQLADEKSRARKFEKLAHKWKRRAKEPGPKQKLRLIRRKELAEHSKDPRLRKKHLRRMISDLDGYIKAKFRVYADGEEAMMNLLGDNSTSEHVQQLLTKLLNRLPHLKKSVQRTVVRRIEEHWTAEVGLAIRLRCRIPERPYQYLINSLSYKYSPETDKYEKHYIAPGVCMPSLGRNAGKNETIRLMNKYFDTAKPEALVLGSVEGITLSFKEALLAYCEQYLPECTDIQVQLAGDGAGVFRGVSQTTVAFKVIVPQAERDPDFHGLNSPFSSQSVLVFEGKEAYHEVKEAMARLLDELKDIEDNGITHNDKLYTLKKKGGGDMKWINMMCGVAPCNHTHGCAFCECPQAEWHLSDTRHTLRTIATIMEGAHLYHAGMTFPWKCPYCPKTFETKEELESEVAPSSEKKRLEYQIEHKGCMWKRAPVIPDLPPEDYVGDVLHFALREVHHCIEVTVRQRCTTQEKIDKLAEFLVKHVKCFIKVKKVKKRQGVKEEKTPNIIGRECSLTMQHSEGMVRTVLSEDDERFEKAMAVWRRLTLLWREMTTRIALDTPAFRETKARAIRQKARDYTAALIAHGSAQDVHLYSHVASEHLPAQVLRHGDLLDYSMQGLEHLHSQRKTHMRHHGNKRKTGNLKSRTAQSAKLEVAHRIINKSVQHRAISRHLMAKQYRATQAEALAEARTG</sequence>
<feature type="compositionally biased region" description="Polar residues" evidence="2">
    <location>
        <begin position="39"/>
        <end position="58"/>
    </location>
</feature>
<feature type="region of interest" description="Disordered" evidence="2">
    <location>
        <begin position="722"/>
        <end position="743"/>
    </location>
</feature>
<evidence type="ECO:0000256" key="2">
    <source>
        <dbReference type="SAM" id="MobiDB-lite"/>
    </source>
</evidence>
<reference evidence="3 4" key="1">
    <citation type="journal article" date="2015" name="Genome Biol. Evol.">
        <title>Comparative Genomics of a Bacterivorous Green Alga Reveals Evolutionary Causalities and Consequences of Phago-Mixotrophic Mode of Nutrition.</title>
        <authorList>
            <person name="Burns J.A."/>
            <person name="Paasch A."/>
            <person name="Narechania A."/>
            <person name="Kim E."/>
        </authorList>
    </citation>
    <scope>NUCLEOTIDE SEQUENCE [LARGE SCALE GENOMIC DNA]</scope>
    <source>
        <strain evidence="3 4">PLY_AMNH</strain>
    </source>
</reference>
<gene>
    <name evidence="3" type="ORF">CYMTET_3038</name>
</gene>
<dbReference type="PANTHER" id="PTHR31424">
    <property type="entry name" value="PROTEIN CBG23806"/>
    <property type="match status" value="1"/>
</dbReference>
<keyword evidence="1" id="KW-0175">Coiled coil</keyword>
<evidence type="ECO:0000313" key="4">
    <source>
        <dbReference type="Proteomes" id="UP001190700"/>
    </source>
</evidence>
<feature type="region of interest" description="Disordered" evidence="2">
    <location>
        <begin position="39"/>
        <end position="76"/>
    </location>
</feature>
<accession>A0AAE0H3W9</accession>
<proteinExistence type="predicted"/>
<keyword evidence="4" id="KW-1185">Reference proteome</keyword>
<evidence type="ECO:0000313" key="3">
    <source>
        <dbReference type="EMBL" id="KAK3289539.1"/>
    </source>
</evidence>
<dbReference type="PANTHER" id="PTHR31424:SF3">
    <property type="entry name" value="RING-TYPE DOMAIN-CONTAINING PROTEIN"/>
    <property type="match status" value="1"/>
</dbReference>
<dbReference type="AlphaFoldDB" id="A0AAE0H3W9"/>
<name>A0AAE0H3W9_9CHLO</name>
<feature type="compositionally biased region" description="Basic residues" evidence="2">
    <location>
        <begin position="722"/>
        <end position="736"/>
    </location>
</feature>
<feature type="coiled-coil region" evidence="1">
    <location>
        <begin position="86"/>
        <end position="120"/>
    </location>
</feature>
<dbReference type="EMBL" id="LGRX02000105">
    <property type="protein sequence ID" value="KAK3289539.1"/>
    <property type="molecule type" value="Genomic_DNA"/>
</dbReference>
<evidence type="ECO:0000256" key="1">
    <source>
        <dbReference type="SAM" id="Coils"/>
    </source>
</evidence>
<dbReference type="Proteomes" id="UP001190700">
    <property type="component" value="Unassembled WGS sequence"/>
</dbReference>
<comment type="caution">
    <text evidence="3">The sequence shown here is derived from an EMBL/GenBank/DDBJ whole genome shotgun (WGS) entry which is preliminary data.</text>
</comment>
<organism evidence="3 4">
    <name type="scientific">Cymbomonas tetramitiformis</name>
    <dbReference type="NCBI Taxonomy" id="36881"/>
    <lineage>
        <taxon>Eukaryota</taxon>
        <taxon>Viridiplantae</taxon>
        <taxon>Chlorophyta</taxon>
        <taxon>Pyramimonadophyceae</taxon>
        <taxon>Pyramimonadales</taxon>
        <taxon>Pyramimonadaceae</taxon>
        <taxon>Cymbomonas</taxon>
    </lineage>
</organism>
<protein>
    <submittedName>
        <fullName evidence="3">Uncharacterized protein</fullName>
    </submittedName>
</protein>